<gene>
    <name evidence="1" type="ORF">EYC84_005691</name>
</gene>
<evidence type="ECO:0000313" key="1">
    <source>
        <dbReference type="EMBL" id="KAA8574177.1"/>
    </source>
</evidence>
<proteinExistence type="predicted"/>
<keyword evidence="2" id="KW-1185">Reference proteome</keyword>
<reference evidence="1 2" key="1">
    <citation type="submission" date="2019-06" db="EMBL/GenBank/DDBJ databases">
        <title>Genome Sequence of the Brown Rot Fungal Pathogen Monilinia fructicola.</title>
        <authorList>
            <person name="De Miccolis Angelini R.M."/>
            <person name="Landi L."/>
            <person name="Abate D."/>
            <person name="Pollastro S."/>
            <person name="Romanazzi G."/>
            <person name="Faretra F."/>
        </authorList>
    </citation>
    <scope>NUCLEOTIDE SEQUENCE [LARGE SCALE GENOMIC DNA]</scope>
    <source>
        <strain evidence="1 2">Mfrc123</strain>
    </source>
</reference>
<evidence type="ECO:0000313" key="2">
    <source>
        <dbReference type="Proteomes" id="UP000322873"/>
    </source>
</evidence>
<accession>A0A5M9JZU6</accession>
<protein>
    <submittedName>
        <fullName evidence="1">Uncharacterized protein</fullName>
    </submittedName>
</protein>
<name>A0A5M9JZU6_MONFR</name>
<sequence>MATRRPACRQNQQIMRPIRRLANCGMNLDFSFLNVQFLHASTQRSRLMLNSKSKSESKSNPKSNLRIFLDFLDGGSGSMIAI</sequence>
<dbReference type="EMBL" id="VICG01000003">
    <property type="protein sequence ID" value="KAA8574177.1"/>
    <property type="molecule type" value="Genomic_DNA"/>
</dbReference>
<dbReference type="Proteomes" id="UP000322873">
    <property type="component" value="Unassembled WGS sequence"/>
</dbReference>
<comment type="caution">
    <text evidence="1">The sequence shown here is derived from an EMBL/GenBank/DDBJ whole genome shotgun (WGS) entry which is preliminary data.</text>
</comment>
<dbReference type="AlphaFoldDB" id="A0A5M9JZU6"/>
<organism evidence="1 2">
    <name type="scientific">Monilinia fructicola</name>
    <name type="common">Brown rot fungus</name>
    <name type="synonym">Ciboria fructicola</name>
    <dbReference type="NCBI Taxonomy" id="38448"/>
    <lineage>
        <taxon>Eukaryota</taxon>
        <taxon>Fungi</taxon>
        <taxon>Dikarya</taxon>
        <taxon>Ascomycota</taxon>
        <taxon>Pezizomycotina</taxon>
        <taxon>Leotiomycetes</taxon>
        <taxon>Helotiales</taxon>
        <taxon>Sclerotiniaceae</taxon>
        <taxon>Monilinia</taxon>
    </lineage>
</organism>